<gene>
    <name evidence="3" type="ORF">RSOLAG1IB_12579</name>
</gene>
<dbReference type="STRING" id="1108050.A0A0B7G149"/>
<organism evidence="3 4">
    <name type="scientific">Thanatephorus cucumeris (strain AG1-IB / isolate 7/3/14)</name>
    <name type="common">Lettuce bottom rot fungus</name>
    <name type="synonym">Rhizoctonia solani</name>
    <dbReference type="NCBI Taxonomy" id="1108050"/>
    <lineage>
        <taxon>Eukaryota</taxon>
        <taxon>Fungi</taxon>
        <taxon>Dikarya</taxon>
        <taxon>Basidiomycota</taxon>
        <taxon>Agaricomycotina</taxon>
        <taxon>Agaricomycetes</taxon>
        <taxon>Cantharellales</taxon>
        <taxon>Ceratobasidiaceae</taxon>
        <taxon>Rhizoctonia</taxon>
        <taxon>Rhizoctonia solani AG-1</taxon>
    </lineage>
</organism>
<protein>
    <recommendedName>
        <fullName evidence="2">DUF6535 domain-containing protein</fullName>
    </recommendedName>
</protein>
<reference evidence="3 4" key="1">
    <citation type="submission" date="2014-11" db="EMBL/GenBank/DDBJ databases">
        <authorList>
            <person name="Wibberg Daniel"/>
        </authorList>
    </citation>
    <scope>NUCLEOTIDE SEQUENCE [LARGE SCALE GENOMIC DNA]</scope>
    <source>
        <strain evidence="3">Rhizoctonia solani AG1-IB 7/3/14</strain>
    </source>
</reference>
<dbReference type="InterPro" id="IPR045338">
    <property type="entry name" value="DUF6535"/>
</dbReference>
<evidence type="ECO:0000259" key="2">
    <source>
        <dbReference type="Pfam" id="PF20153"/>
    </source>
</evidence>
<dbReference type="Pfam" id="PF20153">
    <property type="entry name" value="DUF6535"/>
    <property type="match status" value="1"/>
</dbReference>
<evidence type="ECO:0000313" key="3">
    <source>
        <dbReference type="EMBL" id="CEL62829.1"/>
    </source>
</evidence>
<dbReference type="AlphaFoldDB" id="A0A0B7G149"/>
<dbReference type="OrthoDB" id="3235960at2759"/>
<feature type="compositionally biased region" description="Polar residues" evidence="1">
    <location>
        <begin position="14"/>
        <end position="23"/>
    </location>
</feature>
<dbReference type="Proteomes" id="UP000059188">
    <property type="component" value="Unassembled WGS sequence"/>
</dbReference>
<evidence type="ECO:0000256" key="1">
    <source>
        <dbReference type="SAM" id="MobiDB-lite"/>
    </source>
</evidence>
<dbReference type="EMBL" id="LN679812">
    <property type="protein sequence ID" value="CEL62829.1"/>
    <property type="molecule type" value="Genomic_DNA"/>
</dbReference>
<sequence>MYRPKRSVTRDPNPATQATQDNSLAREAEIVRILLLLQDQEKKDESPKSSIAPGAEVWNRYVLETDRSDKELVDGWNNSLDMLLIFAALFSAISTADC</sequence>
<feature type="region of interest" description="Disordered" evidence="1">
    <location>
        <begin position="1"/>
        <end position="23"/>
    </location>
</feature>
<keyword evidence="4" id="KW-1185">Reference proteome</keyword>
<accession>A0A0B7G149</accession>
<proteinExistence type="predicted"/>
<feature type="domain" description="DUF6535" evidence="2">
    <location>
        <begin position="58"/>
        <end position="96"/>
    </location>
</feature>
<evidence type="ECO:0000313" key="4">
    <source>
        <dbReference type="Proteomes" id="UP000059188"/>
    </source>
</evidence>
<name>A0A0B7G149_THACB</name>